<dbReference type="Proteomes" id="UP000195402">
    <property type="component" value="Unassembled WGS sequence"/>
</dbReference>
<reference evidence="7 8" key="1">
    <citation type="journal article" date="2017" name="Mol. Plant">
        <title>The Genome of Medicinal Plant Macleaya cordata Provides New Insights into Benzylisoquinoline Alkaloids Metabolism.</title>
        <authorList>
            <person name="Liu X."/>
            <person name="Liu Y."/>
            <person name="Huang P."/>
            <person name="Ma Y."/>
            <person name="Qing Z."/>
            <person name="Tang Q."/>
            <person name="Cao H."/>
            <person name="Cheng P."/>
            <person name="Zheng Y."/>
            <person name="Yuan Z."/>
            <person name="Zhou Y."/>
            <person name="Liu J."/>
            <person name="Tang Z."/>
            <person name="Zhuo Y."/>
            <person name="Zhang Y."/>
            <person name="Yu L."/>
            <person name="Huang J."/>
            <person name="Yang P."/>
            <person name="Peng Q."/>
            <person name="Zhang J."/>
            <person name="Jiang W."/>
            <person name="Zhang Z."/>
            <person name="Lin K."/>
            <person name="Ro D.K."/>
            <person name="Chen X."/>
            <person name="Xiong X."/>
            <person name="Shang Y."/>
            <person name="Huang S."/>
            <person name="Zeng J."/>
        </authorList>
    </citation>
    <scope>NUCLEOTIDE SEQUENCE [LARGE SCALE GENOMIC DNA]</scope>
    <source>
        <strain evidence="8">cv. BLH2017</strain>
        <tissue evidence="7">Root</tissue>
    </source>
</reference>
<evidence type="ECO:0000256" key="3">
    <source>
        <dbReference type="ARBA" id="ARBA00022471"/>
    </source>
</evidence>
<evidence type="ECO:0000256" key="2">
    <source>
        <dbReference type="ARBA" id="ARBA00005581"/>
    </source>
</evidence>
<gene>
    <name evidence="7" type="ORF">BVC80_1831g63</name>
</gene>
<dbReference type="InterPro" id="IPR010264">
    <property type="entry name" value="Self-incomp_S1"/>
</dbReference>
<evidence type="ECO:0000313" key="8">
    <source>
        <dbReference type="Proteomes" id="UP000195402"/>
    </source>
</evidence>
<evidence type="ECO:0000256" key="4">
    <source>
        <dbReference type="ARBA" id="ARBA00022525"/>
    </source>
</evidence>
<evidence type="ECO:0000313" key="7">
    <source>
        <dbReference type="EMBL" id="OVA18533.1"/>
    </source>
</evidence>
<keyword evidence="8" id="KW-1185">Reference proteome</keyword>
<feature type="signal peptide" evidence="6">
    <location>
        <begin position="1"/>
        <end position="29"/>
    </location>
</feature>
<evidence type="ECO:0000256" key="6">
    <source>
        <dbReference type="RuleBase" id="RU367044"/>
    </source>
</evidence>
<protein>
    <recommendedName>
        <fullName evidence="6">S-protein homolog</fullName>
    </recommendedName>
</protein>
<organism evidence="7 8">
    <name type="scientific">Macleaya cordata</name>
    <name type="common">Five-seeded plume-poppy</name>
    <name type="synonym">Bocconia cordata</name>
    <dbReference type="NCBI Taxonomy" id="56857"/>
    <lineage>
        <taxon>Eukaryota</taxon>
        <taxon>Viridiplantae</taxon>
        <taxon>Streptophyta</taxon>
        <taxon>Embryophyta</taxon>
        <taxon>Tracheophyta</taxon>
        <taxon>Spermatophyta</taxon>
        <taxon>Magnoliopsida</taxon>
        <taxon>Ranunculales</taxon>
        <taxon>Papaveraceae</taxon>
        <taxon>Papaveroideae</taxon>
        <taxon>Macleaya</taxon>
    </lineage>
</organism>
<dbReference type="OrthoDB" id="1841900at2759"/>
<feature type="chain" id="PRO_5025098981" description="S-protein homolog" evidence="6">
    <location>
        <begin position="30"/>
        <end position="161"/>
    </location>
</feature>
<evidence type="ECO:0000256" key="1">
    <source>
        <dbReference type="ARBA" id="ARBA00004613"/>
    </source>
</evidence>
<keyword evidence="4 6" id="KW-0964">Secreted</keyword>
<name>A0A200R790_MACCD</name>
<dbReference type="OMA" id="IHENNGY"/>
<accession>A0A200R790</accession>
<keyword evidence="3 6" id="KW-0713">Self-incompatibility</keyword>
<dbReference type="GO" id="GO:0060320">
    <property type="term" value="P:rejection of self pollen"/>
    <property type="evidence" value="ECO:0007669"/>
    <property type="project" value="UniProtKB-KW"/>
</dbReference>
<sequence>MSTSTSSSHGHLFKLITLVALTLVIGCSATWEVSHNTEFYWRKIHVHVENDITPNKMMELHCKSKDDDLGLRSLEYKESFSWKFKINFSKTTLFFCYMGWNGTDGKLVQGSFEIYSAKRDRTRCGTQCYWSARKDGVFSPSSEGYQVMYPWPTNSTLLLRD</sequence>
<keyword evidence="5 6" id="KW-0732">Signal</keyword>
<dbReference type="EMBL" id="MVGT01000435">
    <property type="protein sequence ID" value="OVA18533.1"/>
    <property type="molecule type" value="Genomic_DNA"/>
</dbReference>
<comment type="subcellular location">
    <subcellularLocation>
        <location evidence="1 6">Secreted</location>
    </subcellularLocation>
</comment>
<evidence type="ECO:0000256" key="5">
    <source>
        <dbReference type="ARBA" id="ARBA00022729"/>
    </source>
</evidence>
<dbReference type="AlphaFoldDB" id="A0A200R790"/>
<comment type="similarity">
    <text evidence="2 6">Belongs to the plant self-incompatibility (S1) protein family.</text>
</comment>
<dbReference type="PANTHER" id="PTHR31232:SF164">
    <property type="entry name" value="S-PROTEIN HOMOLOG"/>
    <property type="match status" value="1"/>
</dbReference>
<dbReference type="GO" id="GO:0005576">
    <property type="term" value="C:extracellular region"/>
    <property type="evidence" value="ECO:0007669"/>
    <property type="project" value="UniProtKB-SubCell"/>
</dbReference>
<proteinExistence type="inferred from homology"/>
<dbReference type="PANTHER" id="PTHR31232">
    <property type="match status" value="1"/>
</dbReference>
<dbReference type="Pfam" id="PF05938">
    <property type="entry name" value="Self-incomp_S1"/>
    <property type="match status" value="1"/>
</dbReference>
<dbReference type="InParanoid" id="A0A200R790"/>
<comment type="caution">
    <text evidence="7">The sequence shown here is derived from an EMBL/GenBank/DDBJ whole genome shotgun (WGS) entry which is preliminary data.</text>
</comment>